<feature type="transmembrane region" description="Helical" evidence="6">
    <location>
        <begin position="98"/>
        <end position="120"/>
    </location>
</feature>
<evidence type="ECO:0000256" key="3">
    <source>
        <dbReference type="ARBA" id="ARBA00022692"/>
    </source>
</evidence>
<comment type="caution">
    <text evidence="7">The sequence shown here is derived from an EMBL/GenBank/DDBJ whole genome shotgun (WGS) entry which is preliminary data.</text>
</comment>
<dbReference type="RefSeq" id="WP_121649300.1">
    <property type="nucleotide sequence ID" value="NZ_RCUX01000010.1"/>
</dbReference>
<evidence type="ECO:0000256" key="6">
    <source>
        <dbReference type="SAM" id="Phobius"/>
    </source>
</evidence>
<proteinExistence type="predicted"/>
<feature type="transmembrane region" description="Helical" evidence="6">
    <location>
        <begin position="297"/>
        <end position="315"/>
    </location>
</feature>
<evidence type="ECO:0000256" key="2">
    <source>
        <dbReference type="ARBA" id="ARBA00022475"/>
    </source>
</evidence>
<organism evidence="7 8">
    <name type="scientific">Mycetocola tolaasinivorans</name>
    <dbReference type="NCBI Taxonomy" id="76635"/>
    <lineage>
        <taxon>Bacteria</taxon>
        <taxon>Bacillati</taxon>
        <taxon>Actinomycetota</taxon>
        <taxon>Actinomycetes</taxon>
        <taxon>Micrococcales</taxon>
        <taxon>Microbacteriaceae</taxon>
        <taxon>Mycetocola</taxon>
    </lineage>
</organism>
<comment type="subcellular location">
    <subcellularLocation>
        <location evidence="1">Cell membrane</location>
        <topology evidence="1">Multi-pass membrane protein</topology>
    </subcellularLocation>
</comment>
<dbReference type="CDD" id="cd06579">
    <property type="entry name" value="TM_PBP1_transp_AraH_like"/>
    <property type="match status" value="1"/>
</dbReference>
<feature type="transmembrane region" description="Helical" evidence="6">
    <location>
        <begin position="245"/>
        <end position="265"/>
    </location>
</feature>
<name>A0A3L7A5F3_9MICO</name>
<keyword evidence="4 6" id="KW-1133">Transmembrane helix</keyword>
<keyword evidence="8" id="KW-1185">Reference proteome</keyword>
<feature type="transmembrane region" description="Helical" evidence="6">
    <location>
        <begin position="216"/>
        <end position="239"/>
    </location>
</feature>
<feature type="transmembrane region" description="Helical" evidence="6">
    <location>
        <begin position="59"/>
        <end position="92"/>
    </location>
</feature>
<feature type="transmembrane region" description="Helical" evidence="6">
    <location>
        <begin position="166"/>
        <end position="187"/>
    </location>
</feature>
<dbReference type="EMBL" id="RCUX01000010">
    <property type="protein sequence ID" value="RLP74552.1"/>
    <property type="molecule type" value="Genomic_DNA"/>
</dbReference>
<protein>
    <submittedName>
        <fullName evidence="7">ABC transporter permease</fullName>
    </submittedName>
</protein>
<feature type="transmembrane region" description="Helical" evidence="6">
    <location>
        <begin position="272"/>
        <end position="291"/>
    </location>
</feature>
<reference evidence="7 8" key="1">
    <citation type="submission" date="2018-10" db="EMBL/GenBank/DDBJ databases">
        <authorList>
            <person name="Li J."/>
        </authorList>
    </citation>
    <scope>NUCLEOTIDE SEQUENCE [LARGE SCALE GENOMIC DNA]</scope>
    <source>
        <strain evidence="7 8">IF 016277</strain>
    </source>
</reference>
<dbReference type="Proteomes" id="UP000272503">
    <property type="component" value="Unassembled WGS sequence"/>
</dbReference>
<feature type="transmembrane region" description="Helical" evidence="6">
    <location>
        <begin position="22"/>
        <end position="38"/>
    </location>
</feature>
<dbReference type="OrthoDB" id="9808136at2"/>
<dbReference type="InterPro" id="IPR001851">
    <property type="entry name" value="ABC_transp_permease"/>
</dbReference>
<keyword evidence="5 6" id="KW-0472">Membrane</keyword>
<dbReference type="GO" id="GO:0005886">
    <property type="term" value="C:plasma membrane"/>
    <property type="evidence" value="ECO:0007669"/>
    <property type="project" value="UniProtKB-SubCell"/>
</dbReference>
<evidence type="ECO:0000256" key="4">
    <source>
        <dbReference type="ARBA" id="ARBA00022989"/>
    </source>
</evidence>
<dbReference type="PANTHER" id="PTHR32196">
    <property type="entry name" value="ABC TRANSPORTER PERMEASE PROTEIN YPHD-RELATED-RELATED"/>
    <property type="match status" value="1"/>
</dbReference>
<dbReference type="GO" id="GO:0022857">
    <property type="term" value="F:transmembrane transporter activity"/>
    <property type="evidence" value="ECO:0007669"/>
    <property type="project" value="InterPro"/>
</dbReference>
<sequence>MTTSTSTAPSRGTTVSAAVSKYSLQLIVLVAVVIMAVIEPNFRSSGNIASMLTQASFAGAIACGMTLLIIAGMIDLSVAGLLAVCAVTASAVLPYTTIGGAVAVALIVGAVLGAINGLVVTKLKIPAFIATLGMLNVYLAIAFISTNGRVQPISSSHYHALGSGTLLGLPIPFVIFVAVCVLSWFILQHTPLGRNMRAIGSSEVASRMAGIRVDRVIITTFAISGVFTAIAAVTLSALLSSANGTMAIGIELSAIAIAVVGGTSLRGGNGSLLGTFTAAFLFSAMNSSLNLLGVPSYWQNIAVGVVLIAALALGARRRRATAVPGGAAAL</sequence>
<evidence type="ECO:0000313" key="7">
    <source>
        <dbReference type="EMBL" id="RLP74552.1"/>
    </source>
</evidence>
<keyword evidence="3 6" id="KW-0812">Transmembrane</keyword>
<evidence type="ECO:0000313" key="8">
    <source>
        <dbReference type="Proteomes" id="UP000272503"/>
    </source>
</evidence>
<dbReference type="AlphaFoldDB" id="A0A3L7A5F3"/>
<accession>A0A3L7A5F3</accession>
<evidence type="ECO:0000256" key="5">
    <source>
        <dbReference type="ARBA" id="ARBA00023136"/>
    </source>
</evidence>
<keyword evidence="2" id="KW-1003">Cell membrane</keyword>
<feature type="transmembrane region" description="Helical" evidence="6">
    <location>
        <begin position="127"/>
        <end position="146"/>
    </location>
</feature>
<gene>
    <name evidence="7" type="ORF">D9V32_12750</name>
</gene>
<evidence type="ECO:0000256" key="1">
    <source>
        <dbReference type="ARBA" id="ARBA00004651"/>
    </source>
</evidence>
<dbReference type="Pfam" id="PF02653">
    <property type="entry name" value="BPD_transp_2"/>
    <property type="match status" value="1"/>
</dbReference>